<evidence type="ECO:0000313" key="2">
    <source>
        <dbReference type="EMBL" id="MFC4723006.1"/>
    </source>
</evidence>
<comment type="caution">
    <text evidence="2">The sequence shown here is derived from an EMBL/GenBank/DDBJ whole genome shotgun (WGS) entry which is preliminary data.</text>
</comment>
<name>A0ABV9N4K6_9FLAO</name>
<keyword evidence="3" id="KW-1185">Reference proteome</keyword>
<keyword evidence="1" id="KW-0812">Transmembrane</keyword>
<dbReference type="EMBL" id="JBHSGP010000014">
    <property type="protein sequence ID" value="MFC4723006.1"/>
    <property type="molecule type" value="Genomic_DNA"/>
</dbReference>
<keyword evidence="1" id="KW-1133">Transmembrane helix</keyword>
<dbReference type="RefSeq" id="WP_387964005.1">
    <property type="nucleotide sequence ID" value="NZ_JBHSGP010000014.1"/>
</dbReference>
<accession>A0ABV9N4K6</accession>
<organism evidence="2 3">
    <name type="scientific">Geojedonia litorea</name>
    <dbReference type="NCBI Taxonomy" id="1268269"/>
    <lineage>
        <taxon>Bacteria</taxon>
        <taxon>Pseudomonadati</taxon>
        <taxon>Bacteroidota</taxon>
        <taxon>Flavobacteriia</taxon>
        <taxon>Flavobacteriales</taxon>
        <taxon>Flavobacteriaceae</taxon>
        <taxon>Geojedonia</taxon>
    </lineage>
</organism>
<sequence>MDTSFLFIATLIIVALLVLVLVIYLILIIVALRRAGTHLEQLARGLQKIASDTDPLGEKVTIINGALLKLHGGLTSVDGHLVAIAKVLKLV</sequence>
<reference evidence="3" key="1">
    <citation type="journal article" date="2019" name="Int. J. Syst. Evol. Microbiol.">
        <title>The Global Catalogue of Microorganisms (GCM) 10K type strain sequencing project: providing services to taxonomists for standard genome sequencing and annotation.</title>
        <authorList>
            <consortium name="The Broad Institute Genomics Platform"/>
            <consortium name="The Broad Institute Genome Sequencing Center for Infectious Disease"/>
            <person name="Wu L."/>
            <person name="Ma J."/>
        </authorList>
    </citation>
    <scope>NUCLEOTIDE SEQUENCE [LARGE SCALE GENOMIC DNA]</scope>
    <source>
        <strain evidence="3">CCUG 63682</strain>
    </source>
</reference>
<gene>
    <name evidence="2" type="ORF">ACFO5O_11790</name>
</gene>
<evidence type="ECO:0000313" key="3">
    <source>
        <dbReference type="Proteomes" id="UP001595953"/>
    </source>
</evidence>
<protein>
    <submittedName>
        <fullName evidence="2">Uncharacterized protein</fullName>
    </submittedName>
</protein>
<feature type="transmembrane region" description="Helical" evidence="1">
    <location>
        <begin position="6"/>
        <end position="32"/>
    </location>
</feature>
<dbReference type="Proteomes" id="UP001595953">
    <property type="component" value="Unassembled WGS sequence"/>
</dbReference>
<keyword evidence="1" id="KW-0472">Membrane</keyword>
<evidence type="ECO:0000256" key="1">
    <source>
        <dbReference type="SAM" id="Phobius"/>
    </source>
</evidence>
<proteinExistence type="predicted"/>